<dbReference type="PANTHER" id="PTHR33204">
    <property type="entry name" value="TRANSCRIPTIONAL REGULATOR, MARR FAMILY"/>
    <property type="match status" value="1"/>
</dbReference>
<keyword evidence="3" id="KW-0804">Transcription</keyword>
<organism evidence="5 6">
    <name type="scientific">Phaeobacter gallaeciensis</name>
    <dbReference type="NCBI Taxonomy" id="60890"/>
    <lineage>
        <taxon>Bacteria</taxon>
        <taxon>Pseudomonadati</taxon>
        <taxon>Pseudomonadota</taxon>
        <taxon>Alphaproteobacteria</taxon>
        <taxon>Rhodobacterales</taxon>
        <taxon>Roseobacteraceae</taxon>
        <taxon>Phaeobacter</taxon>
    </lineage>
</organism>
<dbReference type="Pfam" id="PF01638">
    <property type="entry name" value="HxlR"/>
    <property type="match status" value="1"/>
</dbReference>
<keyword evidence="1" id="KW-0805">Transcription regulation</keyword>
<dbReference type="Proteomes" id="UP001218364">
    <property type="component" value="Unassembled WGS sequence"/>
</dbReference>
<evidence type="ECO:0000313" key="6">
    <source>
        <dbReference type="Proteomes" id="UP001218364"/>
    </source>
</evidence>
<feature type="domain" description="HTH hxlR-type" evidence="4">
    <location>
        <begin position="19"/>
        <end position="117"/>
    </location>
</feature>
<evidence type="ECO:0000259" key="4">
    <source>
        <dbReference type="PROSITE" id="PS51118"/>
    </source>
</evidence>
<accession>A0ABD4XFD9</accession>
<evidence type="ECO:0000313" key="5">
    <source>
        <dbReference type="EMBL" id="MDE4167705.1"/>
    </source>
</evidence>
<dbReference type="EMBL" id="JARCJK010000012">
    <property type="protein sequence ID" value="MDE4167705.1"/>
    <property type="molecule type" value="Genomic_DNA"/>
</dbReference>
<evidence type="ECO:0000256" key="1">
    <source>
        <dbReference type="ARBA" id="ARBA00023015"/>
    </source>
</evidence>
<sequence>MESSAPPRSRRGNLRSPQCPSRILLQHLTSRWGALVLLTLQDEKLRYGALRRAVGGISERMLSKTLNALEIDGLVHREVIEMMPPHVEYSLTPLGAEAVLRLRPLADWIEDNLPRVGAEWARRGVIGPDGSVKLPE</sequence>
<dbReference type="RefSeq" id="WP_274838484.1">
    <property type="nucleotide sequence ID" value="NZ_JARCJG010000009.1"/>
</dbReference>
<evidence type="ECO:0000256" key="3">
    <source>
        <dbReference type="ARBA" id="ARBA00023163"/>
    </source>
</evidence>
<dbReference type="InterPro" id="IPR036388">
    <property type="entry name" value="WH-like_DNA-bd_sf"/>
</dbReference>
<dbReference type="GO" id="GO:0003677">
    <property type="term" value="F:DNA binding"/>
    <property type="evidence" value="ECO:0007669"/>
    <property type="project" value="UniProtKB-KW"/>
</dbReference>
<keyword evidence="2" id="KW-0238">DNA-binding</keyword>
<dbReference type="Gene3D" id="1.10.10.10">
    <property type="entry name" value="Winged helix-like DNA-binding domain superfamily/Winged helix DNA-binding domain"/>
    <property type="match status" value="1"/>
</dbReference>
<comment type="caution">
    <text evidence="5">The sequence shown here is derived from an EMBL/GenBank/DDBJ whole genome shotgun (WGS) entry which is preliminary data.</text>
</comment>
<reference evidence="5 6" key="1">
    <citation type="submission" date="2023-02" db="EMBL/GenBank/DDBJ databases">
        <title>Population genomics of bacteria associated with diatom.</title>
        <authorList>
            <person name="Xie J."/>
            <person name="Wang H."/>
        </authorList>
    </citation>
    <scope>NUCLEOTIDE SEQUENCE [LARGE SCALE GENOMIC DNA]</scope>
    <source>
        <strain evidence="5 6">PT47_8</strain>
    </source>
</reference>
<gene>
    <name evidence="5" type="ORF">PXK24_18580</name>
</gene>
<dbReference type="SUPFAM" id="SSF46785">
    <property type="entry name" value="Winged helix' DNA-binding domain"/>
    <property type="match status" value="1"/>
</dbReference>
<name>A0ABD4XFD9_9RHOB</name>
<dbReference type="InterPro" id="IPR002577">
    <property type="entry name" value="HTH_HxlR"/>
</dbReference>
<dbReference type="InterPro" id="IPR036390">
    <property type="entry name" value="WH_DNA-bd_sf"/>
</dbReference>
<protein>
    <submittedName>
        <fullName evidence="5">Helix-turn-helix domain-containing protein</fullName>
    </submittedName>
</protein>
<evidence type="ECO:0000256" key="2">
    <source>
        <dbReference type="ARBA" id="ARBA00023125"/>
    </source>
</evidence>
<dbReference type="PROSITE" id="PS51118">
    <property type="entry name" value="HTH_HXLR"/>
    <property type="match status" value="1"/>
</dbReference>
<proteinExistence type="predicted"/>
<dbReference type="PANTHER" id="PTHR33204:SF37">
    <property type="entry name" value="HTH-TYPE TRANSCRIPTIONAL REGULATOR YODB"/>
    <property type="match status" value="1"/>
</dbReference>
<dbReference type="AlphaFoldDB" id="A0ABD4XFD9"/>